<proteinExistence type="predicted"/>
<comment type="caution">
    <text evidence="2">The sequence shown here is derived from an EMBL/GenBank/DDBJ whole genome shotgun (WGS) entry which is preliminary data.</text>
</comment>
<dbReference type="AlphaFoldDB" id="A0A9K3GQM5"/>
<keyword evidence="1" id="KW-0472">Membrane</keyword>
<protein>
    <submittedName>
        <fullName evidence="2">Uncharacterized protein</fullName>
    </submittedName>
</protein>
<feature type="transmembrane region" description="Helical" evidence="1">
    <location>
        <begin position="14"/>
        <end position="36"/>
    </location>
</feature>
<keyword evidence="1" id="KW-0812">Transmembrane</keyword>
<accession>A0A9K3GQM5</accession>
<keyword evidence="3" id="KW-1185">Reference proteome</keyword>
<name>A0A9K3GQM5_9EUKA</name>
<dbReference type="EMBL" id="BDIP01008553">
    <property type="protein sequence ID" value="GIQ91902.1"/>
    <property type="molecule type" value="Genomic_DNA"/>
</dbReference>
<evidence type="ECO:0000256" key="1">
    <source>
        <dbReference type="SAM" id="Phobius"/>
    </source>
</evidence>
<keyword evidence="1" id="KW-1133">Transmembrane helix</keyword>
<organism evidence="2 3">
    <name type="scientific">Kipferlia bialata</name>
    <dbReference type="NCBI Taxonomy" id="797122"/>
    <lineage>
        <taxon>Eukaryota</taxon>
        <taxon>Metamonada</taxon>
        <taxon>Carpediemonas-like organisms</taxon>
        <taxon>Kipferlia</taxon>
    </lineage>
</organism>
<evidence type="ECO:0000313" key="2">
    <source>
        <dbReference type="EMBL" id="GIQ91902.1"/>
    </source>
</evidence>
<reference evidence="2 3" key="1">
    <citation type="journal article" date="2018" name="PLoS ONE">
        <title>The draft genome of Kipferlia bialata reveals reductive genome evolution in fornicate parasites.</title>
        <authorList>
            <person name="Tanifuji G."/>
            <person name="Takabayashi S."/>
            <person name="Kume K."/>
            <person name="Takagi M."/>
            <person name="Nakayama T."/>
            <person name="Kamikawa R."/>
            <person name="Inagaki Y."/>
            <person name="Hashimoto T."/>
        </authorList>
    </citation>
    <scope>NUCLEOTIDE SEQUENCE [LARGE SCALE GENOMIC DNA]</scope>
    <source>
        <strain evidence="2">NY0173</strain>
    </source>
</reference>
<feature type="non-terminal residue" evidence="2">
    <location>
        <position position="1"/>
    </location>
</feature>
<gene>
    <name evidence="2" type="ORF">KIPB_015364</name>
</gene>
<evidence type="ECO:0000313" key="3">
    <source>
        <dbReference type="Proteomes" id="UP000265618"/>
    </source>
</evidence>
<dbReference type="Proteomes" id="UP000265618">
    <property type="component" value="Unassembled WGS sequence"/>
</dbReference>
<sequence length="41" mass="4444">MGYPFQKVETFRKYYGLMTMGITALCAGIAVGQAILDSALN</sequence>